<comment type="catalytic activity">
    <reaction evidence="11">
        <text>D-glucosamine(out) = D-glucosamine(in)</text>
        <dbReference type="Rhea" id="RHEA:78423"/>
        <dbReference type="ChEBI" id="CHEBI:58723"/>
    </reaction>
    <physiologicalReaction direction="left-to-right" evidence="11">
        <dbReference type="Rhea" id="RHEA:78424"/>
    </physiologicalReaction>
</comment>
<comment type="subunit">
    <text evidence="3">Homodimer.</text>
</comment>
<protein>
    <recommendedName>
        <fullName evidence="13">Hexose transporter 1</fullName>
    </recommendedName>
</protein>
<feature type="transmembrane region" description="Helical" evidence="15">
    <location>
        <begin position="57"/>
        <end position="79"/>
    </location>
</feature>
<accession>A0A9P1CLX1</accession>
<dbReference type="Proteomes" id="UP001152797">
    <property type="component" value="Unassembled WGS sequence"/>
</dbReference>
<evidence type="ECO:0000256" key="15">
    <source>
        <dbReference type="SAM" id="Phobius"/>
    </source>
</evidence>
<comment type="catalytic activity">
    <reaction evidence="7">
        <text>D-galactose(in) = D-galactose(out)</text>
        <dbReference type="Rhea" id="RHEA:34915"/>
        <dbReference type="ChEBI" id="CHEBI:4139"/>
    </reaction>
    <physiologicalReaction direction="right-to-left" evidence="7">
        <dbReference type="Rhea" id="RHEA:34917"/>
    </physiologicalReaction>
</comment>
<evidence type="ECO:0000256" key="10">
    <source>
        <dbReference type="ARBA" id="ARBA00044662"/>
    </source>
</evidence>
<comment type="subcellular location">
    <subcellularLocation>
        <location evidence="1">Membrane</location>
        <topology evidence="1">Multi-pass membrane protein</topology>
    </subcellularLocation>
</comment>
<evidence type="ECO:0000313" key="17">
    <source>
        <dbReference type="EMBL" id="CAI3992606.1"/>
    </source>
</evidence>
<evidence type="ECO:0000256" key="3">
    <source>
        <dbReference type="ARBA" id="ARBA00011738"/>
    </source>
</evidence>
<evidence type="ECO:0000256" key="11">
    <source>
        <dbReference type="ARBA" id="ARBA00044668"/>
    </source>
</evidence>
<comment type="catalytic activity">
    <reaction evidence="8">
        <text>D-glucose(out) = D-glucose(in)</text>
        <dbReference type="Rhea" id="RHEA:60376"/>
        <dbReference type="ChEBI" id="CHEBI:4167"/>
    </reaction>
    <physiologicalReaction direction="left-to-right" evidence="8">
        <dbReference type="Rhea" id="RHEA:60377"/>
    </physiologicalReaction>
</comment>
<sequence length="343" mass="37228">MGHCVVICAALLSSLGAFLFGLDIGYIAPILECWSFKRDVAHLDDETAKIGSLTAGFIVSIFSLGCIGASFPLVSTYFLDSWGRKDSIMLGTLVFLLGCWLQARAMSIWMMCLGRLVSGCAIGLLSTTVALYQSEVAPAQMRGGLTSLYQFMITAGILAAAAADVFLVELEDGWRYAICLQVLPALVLLGGMLCLPRSPRWLVQQGRSDEALSALLQLRDERSAREELKEIVANWEAIGHGGTWSDMPRSTKRVLAVGVTMQLLQQLVGMNAFMYFGPRIFHSLHLNENKFQAMNNAVNCLATLPALCLADRCGRRCLLIWGAVGMTISCCIMAVVGLAKDEG</sequence>
<comment type="catalytic activity">
    <reaction evidence="9">
        <text>D-xylose(out) = D-xylose(in)</text>
        <dbReference type="Rhea" id="RHEA:78427"/>
        <dbReference type="ChEBI" id="CHEBI:53455"/>
    </reaction>
    <physiologicalReaction direction="left-to-right" evidence="9">
        <dbReference type="Rhea" id="RHEA:78428"/>
    </physiologicalReaction>
</comment>
<evidence type="ECO:0000256" key="5">
    <source>
        <dbReference type="ARBA" id="ARBA00022989"/>
    </source>
</evidence>
<dbReference type="EMBL" id="CAMXCT030001735">
    <property type="protein sequence ID" value="CAL4779918.1"/>
    <property type="molecule type" value="Genomic_DNA"/>
</dbReference>
<name>A0A9P1CLX1_9DINO</name>
<keyword evidence="6 15" id="KW-0472">Membrane</keyword>
<evidence type="ECO:0000256" key="7">
    <source>
        <dbReference type="ARBA" id="ARBA00044637"/>
    </source>
</evidence>
<feature type="transmembrane region" description="Helical" evidence="15">
    <location>
        <begin position="174"/>
        <end position="195"/>
    </location>
</feature>
<feature type="transmembrane region" description="Helical" evidence="15">
    <location>
        <begin position="116"/>
        <end position="136"/>
    </location>
</feature>
<evidence type="ECO:0000256" key="8">
    <source>
        <dbReference type="ARBA" id="ARBA00044648"/>
    </source>
</evidence>
<dbReference type="PANTHER" id="PTHR48022:SF2">
    <property type="entry name" value="PLASTIDIC GLUCOSE TRANSPORTER 4"/>
    <property type="match status" value="1"/>
</dbReference>
<comment type="similarity">
    <text evidence="2 14">Belongs to the major facilitator superfamily. Sugar transporter (TC 2.A.1.1) family.</text>
</comment>
<feature type="transmembrane region" description="Helical" evidence="15">
    <location>
        <begin position="148"/>
        <end position="168"/>
    </location>
</feature>
<evidence type="ECO:0000313" key="18">
    <source>
        <dbReference type="EMBL" id="CAL4779918.1"/>
    </source>
</evidence>
<comment type="catalytic activity">
    <reaction evidence="12">
        <text>D-fructose(out) = D-fructose(in)</text>
        <dbReference type="Rhea" id="RHEA:60372"/>
        <dbReference type="ChEBI" id="CHEBI:37721"/>
    </reaction>
    <physiologicalReaction direction="left-to-right" evidence="12">
        <dbReference type="Rhea" id="RHEA:60373"/>
    </physiologicalReaction>
</comment>
<evidence type="ECO:0000256" key="12">
    <source>
        <dbReference type="ARBA" id="ARBA00044710"/>
    </source>
</evidence>
<dbReference type="Pfam" id="PF00083">
    <property type="entry name" value="Sugar_tr"/>
    <property type="match status" value="1"/>
</dbReference>
<keyword evidence="19" id="KW-1185">Reference proteome</keyword>
<organism evidence="17">
    <name type="scientific">Cladocopium goreaui</name>
    <dbReference type="NCBI Taxonomy" id="2562237"/>
    <lineage>
        <taxon>Eukaryota</taxon>
        <taxon>Sar</taxon>
        <taxon>Alveolata</taxon>
        <taxon>Dinophyceae</taxon>
        <taxon>Suessiales</taxon>
        <taxon>Symbiodiniaceae</taxon>
        <taxon>Cladocopium</taxon>
    </lineage>
</organism>
<evidence type="ECO:0000256" key="9">
    <source>
        <dbReference type="ARBA" id="ARBA00044656"/>
    </source>
</evidence>
<evidence type="ECO:0000256" key="1">
    <source>
        <dbReference type="ARBA" id="ARBA00004141"/>
    </source>
</evidence>
<feature type="non-terminal residue" evidence="17">
    <location>
        <position position="343"/>
    </location>
</feature>
<keyword evidence="5 15" id="KW-1133">Transmembrane helix</keyword>
<dbReference type="EMBL" id="CAMXCT010001735">
    <property type="protein sequence ID" value="CAI3992606.1"/>
    <property type="molecule type" value="Genomic_DNA"/>
</dbReference>
<feature type="transmembrane region" description="Helical" evidence="15">
    <location>
        <begin position="88"/>
        <end position="110"/>
    </location>
</feature>
<dbReference type="SUPFAM" id="SSF103473">
    <property type="entry name" value="MFS general substrate transporter"/>
    <property type="match status" value="1"/>
</dbReference>
<evidence type="ECO:0000313" key="19">
    <source>
        <dbReference type="Proteomes" id="UP001152797"/>
    </source>
</evidence>
<evidence type="ECO:0000256" key="4">
    <source>
        <dbReference type="ARBA" id="ARBA00022692"/>
    </source>
</evidence>
<evidence type="ECO:0000256" key="6">
    <source>
        <dbReference type="ARBA" id="ARBA00023136"/>
    </source>
</evidence>
<dbReference type="PRINTS" id="PR00171">
    <property type="entry name" value="SUGRTRNSPORT"/>
</dbReference>
<feature type="transmembrane region" description="Helical" evidence="15">
    <location>
        <begin position="293"/>
        <end position="310"/>
    </location>
</feature>
<dbReference type="Gene3D" id="1.20.1250.20">
    <property type="entry name" value="MFS general substrate transporter like domains"/>
    <property type="match status" value="1"/>
</dbReference>
<proteinExistence type="inferred from homology"/>
<feature type="transmembrane region" description="Helical" evidence="15">
    <location>
        <begin position="254"/>
        <end position="273"/>
    </location>
</feature>
<evidence type="ECO:0000256" key="14">
    <source>
        <dbReference type="RuleBase" id="RU003346"/>
    </source>
</evidence>
<dbReference type="NCBIfam" id="TIGR00879">
    <property type="entry name" value="SP"/>
    <property type="match status" value="1"/>
</dbReference>
<keyword evidence="14" id="KW-0813">Transport</keyword>
<dbReference type="InterPro" id="IPR036259">
    <property type="entry name" value="MFS_trans_sf"/>
</dbReference>
<dbReference type="OrthoDB" id="6612291at2759"/>
<reference evidence="18 19" key="2">
    <citation type="submission" date="2024-05" db="EMBL/GenBank/DDBJ databases">
        <authorList>
            <person name="Chen Y."/>
            <person name="Shah S."/>
            <person name="Dougan E. K."/>
            <person name="Thang M."/>
            <person name="Chan C."/>
        </authorList>
    </citation>
    <scope>NUCLEOTIDE SEQUENCE [LARGE SCALE GENOMIC DNA]</scope>
</reference>
<dbReference type="AlphaFoldDB" id="A0A9P1CLX1"/>
<comment type="caution">
    <text evidence="17">The sequence shown here is derived from an EMBL/GenBank/DDBJ whole genome shotgun (WGS) entry which is preliminary data.</text>
</comment>
<evidence type="ECO:0000256" key="2">
    <source>
        <dbReference type="ARBA" id="ARBA00010992"/>
    </source>
</evidence>
<gene>
    <name evidence="17" type="ORF">C1SCF055_LOCUS19423</name>
</gene>
<evidence type="ECO:0000259" key="16">
    <source>
        <dbReference type="PROSITE" id="PS50850"/>
    </source>
</evidence>
<dbReference type="InterPro" id="IPR050360">
    <property type="entry name" value="MFS_Sugar_Transporters"/>
</dbReference>
<reference evidence="17" key="1">
    <citation type="submission" date="2022-10" db="EMBL/GenBank/DDBJ databases">
        <authorList>
            <person name="Chen Y."/>
            <person name="Dougan E. K."/>
            <person name="Chan C."/>
            <person name="Rhodes N."/>
            <person name="Thang M."/>
        </authorList>
    </citation>
    <scope>NUCLEOTIDE SEQUENCE</scope>
</reference>
<dbReference type="EMBL" id="CAMXCT020001735">
    <property type="protein sequence ID" value="CAL1145981.1"/>
    <property type="molecule type" value="Genomic_DNA"/>
</dbReference>
<dbReference type="PANTHER" id="PTHR48022">
    <property type="entry name" value="PLASTIDIC GLUCOSE TRANSPORTER 4"/>
    <property type="match status" value="1"/>
</dbReference>
<dbReference type="PROSITE" id="PS50850">
    <property type="entry name" value="MFS"/>
    <property type="match status" value="1"/>
</dbReference>
<dbReference type="InterPro" id="IPR020846">
    <property type="entry name" value="MFS_dom"/>
</dbReference>
<keyword evidence="4 15" id="KW-0812">Transmembrane</keyword>
<dbReference type="InterPro" id="IPR005828">
    <property type="entry name" value="MFS_sugar_transport-like"/>
</dbReference>
<feature type="domain" description="Major facilitator superfamily (MFS) profile" evidence="16">
    <location>
        <begin position="9"/>
        <end position="343"/>
    </location>
</feature>
<comment type="catalytic activity">
    <reaction evidence="10">
        <text>D-mannose(out) = D-mannose(in)</text>
        <dbReference type="Rhea" id="RHEA:78391"/>
        <dbReference type="ChEBI" id="CHEBI:4208"/>
    </reaction>
    <physiologicalReaction direction="left-to-right" evidence="10">
        <dbReference type="Rhea" id="RHEA:78392"/>
    </physiologicalReaction>
</comment>
<dbReference type="InterPro" id="IPR003663">
    <property type="entry name" value="Sugar/inositol_transpt"/>
</dbReference>
<dbReference type="GO" id="GO:0016020">
    <property type="term" value="C:membrane"/>
    <property type="evidence" value="ECO:0007669"/>
    <property type="project" value="UniProtKB-SubCell"/>
</dbReference>
<feature type="transmembrane region" description="Helical" evidence="15">
    <location>
        <begin position="317"/>
        <end position="339"/>
    </location>
</feature>
<evidence type="ECO:0000256" key="13">
    <source>
        <dbReference type="ARBA" id="ARBA00044780"/>
    </source>
</evidence>
<dbReference type="GO" id="GO:0005351">
    <property type="term" value="F:carbohydrate:proton symporter activity"/>
    <property type="evidence" value="ECO:0007669"/>
    <property type="project" value="TreeGrafter"/>
</dbReference>